<reference evidence="3 4" key="1">
    <citation type="submission" date="2016-11" db="EMBL/GenBank/DDBJ databases">
        <authorList>
            <person name="Varghese N."/>
            <person name="Submissions S."/>
        </authorList>
    </citation>
    <scope>NUCLEOTIDE SEQUENCE [LARGE SCALE GENOMIC DNA]</scope>
    <source>
        <strain evidence="3 4">DSM 19027</strain>
    </source>
</reference>
<proteinExistence type="predicted"/>
<dbReference type="AlphaFoldDB" id="A0A1M6IUW4"/>
<sequence length="423" mass="48076">MCRSFKYHQKTKHRGVILIYIRQQCLFSFEELIKFQPETKLSMVFKTLDLSKVVGGLQKKSKSGPKGYDPENILRALLAKRLENIKYTKTLVERLKSDPVFRYTCGFPVASRIPSEATFSRFTKILSDKLGSLEAILEELVVRAKELGIIDGEHIAIDTSKLDSYDASVPRSRVIHDGEHPDWGSKKDTHGNQVRWFGWKIHLAVDTKSELPVAVNVTPASVNDGTMAVPLVEDIKQRYSGIINPKFYMMDMGYDFDHIYRTIHDRYNAQAIIPLNHRGAYASPEGLGWDGTPLCSMGYQMTYWGYDNGSFKFRCPHMTGKVNCPMGTNWCSSSNYGAVVKKKISDNPRYFTYPRRGTAEWQELYNERTSVERTFARLKENLGLNNITVRGIRKTKVHVLLSCIAFVAGTITVNTSKESERAA</sequence>
<protein>
    <submittedName>
        <fullName evidence="3">Transposase</fullName>
    </submittedName>
</protein>
<dbReference type="InterPro" id="IPR008490">
    <property type="entry name" value="Transposase_InsH_N"/>
</dbReference>
<accession>A0A1M6IUW4</accession>
<dbReference type="GO" id="GO:0004803">
    <property type="term" value="F:transposase activity"/>
    <property type="evidence" value="ECO:0007669"/>
    <property type="project" value="InterPro"/>
</dbReference>
<evidence type="ECO:0000313" key="3">
    <source>
        <dbReference type="EMBL" id="SHJ38245.1"/>
    </source>
</evidence>
<dbReference type="Pfam" id="PF01609">
    <property type="entry name" value="DDE_Tnp_1"/>
    <property type="match status" value="1"/>
</dbReference>
<dbReference type="GO" id="GO:0003677">
    <property type="term" value="F:DNA binding"/>
    <property type="evidence" value="ECO:0007669"/>
    <property type="project" value="InterPro"/>
</dbReference>
<dbReference type="Pfam" id="PF05598">
    <property type="entry name" value="DUF772"/>
    <property type="match status" value="1"/>
</dbReference>
<dbReference type="Proteomes" id="UP000324781">
    <property type="component" value="Unassembled WGS sequence"/>
</dbReference>
<dbReference type="PANTHER" id="PTHR35604:SF2">
    <property type="entry name" value="TRANSPOSASE INSH FOR INSERTION SEQUENCE ELEMENT IS5A-RELATED"/>
    <property type="match status" value="1"/>
</dbReference>
<dbReference type="InterPro" id="IPR002559">
    <property type="entry name" value="Transposase_11"/>
</dbReference>
<dbReference type="PANTHER" id="PTHR35604">
    <property type="entry name" value="TRANSPOSASE INSH FOR INSERTION SEQUENCE ELEMENT IS5A-RELATED"/>
    <property type="match status" value="1"/>
</dbReference>
<keyword evidence="4" id="KW-1185">Reference proteome</keyword>
<name>A0A1M6IUW4_9FIRM</name>
<feature type="domain" description="Transposase IS4-like" evidence="1">
    <location>
        <begin position="146"/>
        <end position="406"/>
    </location>
</feature>
<feature type="domain" description="Transposase InsH N-terminal" evidence="2">
    <location>
        <begin position="34"/>
        <end position="123"/>
    </location>
</feature>
<evidence type="ECO:0000259" key="1">
    <source>
        <dbReference type="Pfam" id="PF01609"/>
    </source>
</evidence>
<dbReference type="EMBL" id="FQZP01000048">
    <property type="protein sequence ID" value="SHJ38245.1"/>
    <property type="molecule type" value="Genomic_DNA"/>
</dbReference>
<dbReference type="GO" id="GO:0006313">
    <property type="term" value="P:DNA transposition"/>
    <property type="evidence" value="ECO:0007669"/>
    <property type="project" value="InterPro"/>
</dbReference>
<organism evidence="3 4">
    <name type="scientific">Thermoclostridium caenicola</name>
    <dbReference type="NCBI Taxonomy" id="659425"/>
    <lineage>
        <taxon>Bacteria</taxon>
        <taxon>Bacillati</taxon>
        <taxon>Bacillota</taxon>
        <taxon>Clostridia</taxon>
        <taxon>Eubacteriales</taxon>
        <taxon>Oscillospiraceae</taxon>
        <taxon>Thermoclostridium</taxon>
    </lineage>
</organism>
<gene>
    <name evidence="3" type="ORF">SAMN05444373_10481</name>
</gene>
<evidence type="ECO:0000313" key="4">
    <source>
        <dbReference type="Proteomes" id="UP000324781"/>
    </source>
</evidence>
<evidence type="ECO:0000259" key="2">
    <source>
        <dbReference type="Pfam" id="PF05598"/>
    </source>
</evidence>